<dbReference type="HOGENOM" id="CLU_900236_0_0_1"/>
<gene>
    <name evidence="1" type="ORF">DOTSEDRAFT_74750</name>
</gene>
<evidence type="ECO:0000313" key="2">
    <source>
        <dbReference type="Proteomes" id="UP000016933"/>
    </source>
</evidence>
<sequence>MDENANFKADCTAQLPPPAWRPFRFLQLPAEMRNLIYGLLLAPDGHIGLLKLQCTAEDRHLKDVVFPDARLRFTCDAEHYILSGCSPQILAVCQQIYGEAKQIMYEENTVCATVAIWTGVLVLNKCLLPDSMLRRLTSLLLACDAAESSTMDSEWFTQLPWKQLQDLTSLRNLRLSLIERESQNDTTRSKKFILEHILERIPASCNVTFVSREGFEDTYVQEVIDETQAQMARRRHVMNVDDVHEVEGRVLEALAKQCMHKQGRKSGHERDYRFPDRSIATVIGKLMPLTKISDVDPHLVLGGTGGRWR</sequence>
<evidence type="ECO:0008006" key="3">
    <source>
        <dbReference type="Google" id="ProtNLM"/>
    </source>
</evidence>
<accession>N1PFA6</accession>
<keyword evidence="2" id="KW-1185">Reference proteome</keyword>
<dbReference type="AlphaFoldDB" id="N1PFA6"/>
<dbReference type="InterPro" id="IPR038883">
    <property type="entry name" value="AN11006-like"/>
</dbReference>
<dbReference type="EMBL" id="KB446544">
    <property type="protein sequence ID" value="EME39991.1"/>
    <property type="molecule type" value="Genomic_DNA"/>
</dbReference>
<evidence type="ECO:0000313" key="1">
    <source>
        <dbReference type="EMBL" id="EME39991.1"/>
    </source>
</evidence>
<protein>
    <recommendedName>
        <fullName evidence="3">F-box domain-containing protein</fullName>
    </recommendedName>
</protein>
<dbReference type="Proteomes" id="UP000016933">
    <property type="component" value="Unassembled WGS sequence"/>
</dbReference>
<dbReference type="PANTHER" id="PTHR42085:SF4">
    <property type="entry name" value="F-BOX DOMAIN-CONTAINING PROTEIN"/>
    <property type="match status" value="1"/>
</dbReference>
<dbReference type="PANTHER" id="PTHR42085">
    <property type="entry name" value="F-BOX DOMAIN-CONTAINING PROTEIN"/>
    <property type="match status" value="1"/>
</dbReference>
<reference evidence="2" key="1">
    <citation type="journal article" date="2012" name="PLoS Genet.">
        <title>The genomes of the fungal plant pathogens Cladosporium fulvum and Dothistroma septosporum reveal adaptation to different hosts and lifestyles but also signatures of common ancestry.</title>
        <authorList>
            <person name="de Wit P.J.G.M."/>
            <person name="van der Burgt A."/>
            <person name="Oekmen B."/>
            <person name="Stergiopoulos I."/>
            <person name="Abd-Elsalam K.A."/>
            <person name="Aerts A.L."/>
            <person name="Bahkali A.H."/>
            <person name="Beenen H.G."/>
            <person name="Chettri P."/>
            <person name="Cox M.P."/>
            <person name="Datema E."/>
            <person name="de Vries R.P."/>
            <person name="Dhillon B."/>
            <person name="Ganley A.R."/>
            <person name="Griffiths S.A."/>
            <person name="Guo Y."/>
            <person name="Hamelin R.C."/>
            <person name="Henrissat B."/>
            <person name="Kabir M.S."/>
            <person name="Jashni M.K."/>
            <person name="Kema G."/>
            <person name="Klaubauf S."/>
            <person name="Lapidus A."/>
            <person name="Levasseur A."/>
            <person name="Lindquist E."/>
            <person name="Mehrabi R."/>
            <person name="Ohm R.A."/>
            <person name="Owen T.J."/>
            <person name="Salamov A."/>
            <person name="Schwelm A."/>
            <person name="Schijlen E."/>
            <person name="Sun H."/>
            <person name="van den Burg H.A."/>
            <person name="van Ham R.C.H.J."/>
            <person name="Zhang S."/>
            <person name="Goodwin S.B."/>
            <person name="Grigoriev I.V."/>
            <person name="Collemare J."/>
            <person name="Bradshaw R.E."/>
        </authorList>
    </citation>
    <scope>NUCLEOTIDE SEQUENCE [LARGE SCALE GENOMIC DNA]</scope>
    <source>
        <strain evidence="2">NZE10 / CBS 128990</strain>
    </source>
</reference>
<organism evidence="1 2">
    <name type="scientific">Dothistroma septosporum (strain NZE10 / CBS 128990)</name>
    <name type="common">Red band needle blight fungus</name>
    <name type="synonym">Mycosphaerella pini</name>
    <dbReference type="NCBI Taxonomy" id="675120"/>
    <lineage>
        <taxon>Eukaryota</taxon>
        <taxon>Fungi</taxon>
        <taxon>Dikarya</taxon>
        <taxon>Ascomycota</taxon>
        <taxon>Pezizomycotina</taxon>
        <taxon>Dothideomycetes</taxon>
        <taxon>Dothideomycetidae</taxon>
        <taxon>Mycosphaerellales</taxon>
        <taxon>Mycosphaerellaceae</taxon>
        <taxon>Dothistroma</taxon>
    </lineage>
</organism>
<proteinExistence type="predicted"/>
<name>N1PFA6_DOTSN</name>
<dbReference type="OrthoDB" id="5314997at2759"/>
<reference evidence="1 2" key="2">
    <citation type="journal article" date="2012" name="PLoS Pathog.">
        <title>Diverse lifestyles and strategies of plant pathogenesis encoded in the genomes of eighteen Dothideomycetes fungi.</title>
        <authorList>
            <person name="Ohm R.A."/>
            <person name="Feau N."/>
            <person name="Henrissat B."/>
            <person name="Schoch C.L."/>
            <person name="Horwitz B.A."/>
            <person name="Barry K.W."/>
            <person name="Condon B.J."/>
            <person name="Copeland A.C."/>
            <person name="Dhillon B."/>
            <person name="Glaser F."/>
            <person name="Hesse C.N."/>
            <person name="Kosti I."/>
            <person name="LaButti K."/>
            <person name="Lindquist E.A."/>
            <person name="Lucas S."/>
            <person name="Salamov A.A."/>
            <person name="Bradshaw R.E."/>
            <person name="Ciuffetti L."/>
            <person name="Hamelin R.C."/>
            <person name="Kema G.H.J."/>
            <person name="Lawrence C."/>
            <person name="Scott J.A."/>
            <person name="Spatafora J.W."/>
            <person name="Turgeon B.G."/>
            <person name="de Wit P.J.G.M."/>
            <person name="Zhong S."/>
            <person name="Goodwin S.B."/>
            <person name="Grigoriev I.V."/>
        </authorList>
    </citation>
    <scope>NUCLEOTIDE SEQUENCE [LARGE SCALE GENOMIC DNA]</scope>
    <source>
        <strain evidence="2">NZE10 / CBS 128990</strain>
    </source>
</reference>